<dbReference type="EMBL" id="JAUJRV010000012">
    <property type="protein sequence ID" value="MDN7796673.1"/>
    <property type="molecule type" value="Genomic_DNA"/>
</dbReference>
<organism evidence="1 2">
    <name type="scientific">Burkholderia vietnamiensis</name>
    <dbReference type="NCBI Taxonomy" id="60552"/>
    <lineage>
        <taxon>Bacteria</taxon>
        <taxon>Pseudomonadati</taxon>
        <taxon>Pseudomonadota</taxon>
        <taxon>Betaproteobacteria</taxon>
        <taxon>Burkholderiales</taxon>
        <taxon>Burkholderiaceae</taxon>
        <taxon>Burkholderia</taxon>
        <taxon>Burkholderia cepacia complex</taxon>
    </lineage>
</organism>
<sequence length="125" mass="14230">MEYQPLPRRFSFNRMASRSAYRALLRIPQYSAEYARRKGTIHRGRQAASSDRLPHSAIKIHLDNIYDGVDARVAKYPQNAAHCLPQTHHIEAAQFINSAACSRMDKLLISPGDITHAPSNYLELR</sequence>
<evidence type="ECO:0000313" key="2">
    <source>
        <dbReference type="Proteomes" id="UP001171620"/>
    </source>
</evidence>
<dbReference type="RefSeq" id="WP_155416744.1">
    <property type="nucleotide sequence ID" value="NZ_CBCPKZ010000054.1"/>
</dbReference>
<comment type="caution">
    <text evidence="1">The sequence shown here is derived from an EMBL/GenBank/DDBJ whole genome shotgun (WGS) entry which is preliminary data.</text>
</comment>
<accession>A0AAW7T3T4</accession>
<dbReference type="Proteomes" id="UP001171620">
    <property type="component" value="Unassembled WGS sequence"/>
</dbReference>
<dbReference type="AlphaFoldDB" id="A0AAW7T3T4"/>
<evidence type="ECO:0000313" key="1">
    <source>
        <dbReference type="EMBL" id="MDN7796673.1"/>
    </source>
</evidence>
<proteinExistence type="predicted"/>
<gene>
    <name evidence="1" type="ORF">QZM33_17190</name>
</gene>
<reference evidence="1" key="1">
    <citation type="submission" date="2023-07" db="EMBL/GenBank/DDBJ databases">
        <title>A collection of bacterial strains from the Burkholderia cepacia Research Laboratory and Repository.</title>
        <authorList>
            <person name="Lipuma J."/>
            <person name="Spilker T."/>
            <person name="Caverly L."/>
        </authorList>
    </citation>
    <scope>NUCLEOTIDE SEQUENCE</scope>
    <source>
        <strain evidence="1">AU44268</strain>
    </source>
</reference>
<name>A0AAW7T3T4_BURVI</name>
<protein>
    <submittedName>
        <fullName evidence="1">Uncharacterized protein</fullName>
    </submittedName>
</protein>